<evidence type="ECO:0000313" key="2">
    <source>
        <dbReference type="Proteomes" id="UP000054893"/>
    </source>
</evidence>
<dbReference type="Proteomes" id="UP000054893">
    <property type="component" value="Unassembled WGS sequence"/>
</dbReference>
<protein>
    <submittedName>
        <fullName evidence="1">Uncharacterized protein</fullName>
    </submittedName>
</protein>
<dbReference type="AlphaFoldDB" id="A0A158GWL5"/>
<accession>A0A158GWL5</accession>
<reference evidence="1 2" key="1">
    <citation type="submission" date="2016-01" db="EMBL/GenBank/DDBJ databases">
        <authorList>
            <person name="Oliw E.H."/>
        </authorList>
    </citation>
    <scope>NUCLEOTIDE SEQUENCE [LARGE SCALE GENOMIC DNA]</scope>
    <source>
        <strain evidence="1">LMG 22029</strain>
    </source>
</reference>
<gene>
    <name evidence="1" type="ORF">AWB64_03590</name>
</gene>
<dbReference type="EMBL" id="FCOC02000010">
    <property type="protein sequence ID" value="SAL35860.1"/>
    <property type="molecule type" value="Genomic_DNA"/>
</dbReference>
<sequence length="100" mass="11329">MHETVKARVINGFIYYYCLVPPHARQLMRTVKLEHNDDTVLDPTDSQLVARGSLLLDGHECGTWEQRRDGTWSARLSASGETIVEAGRKQLIERLALIPL</sequence>
<evidence type="ECO:0000313" key="1">
    <source>
        <dbReference type="EMBL" id="SAL35860.1"/>
    </source>
</evidence>
<proteinExistence type="predicted"/>
<name>A0A158GWL5_CABSO</name>
<organism evidence="1 2">
    <name type="scientific">Caballeronia sordidicola</name>
    <name type="common">Burkholderia sordidicola</name>
    <dbReference type="NCBI Taxonomy" id="196367"/>
    <lineage>
        <taxon>Bacteria</taxon>
        <taxon>Pseudomonadati</taxon>
        <taxon>Pseudomonadota</taxon>
        <taxon>Betaproteobacteria</taxon>
        <taxon>Burkholderiales</taxon>
        <taxon>Burkholderiaceae</taxon>
        <taxon>Caballeronia</taxon>
    </lineage>
</organism>